<dbReference type="SUPFAM" id="SSF53335">
    <property type="entry name" value="S-adenosyl-L-methionine-dependent methyltransferases"/>
    <property type="match status" value="1"/>
</dbReference>
<dbReference type="RefSeq" id="WP_127611672.1">
    <property type="nucleotide sequence ID" value="NZ_RXOL01000001.1"/>
</dbReference>
<proteinExistence type="predicted"/>
<organism evidence="2 3">
    <name type="scientific">Croceicoccus ponticola</name>
    <dbReference type="NCBI Taxonomy" id="2217664"/>
    <lineage>
        <taxon>Bacteria</taxon>
        <taxon>Pseudomonadati</taxon>
        <taxon>Pseudomonadota</taxon>
        <taxon>Alphaproteobacteria</taxon>
        <taxon>Sphingomonadales</taxon>
        <taxon>Erythrobacteraceae</taxon>
        <taxon>Croceicoccus</taxon>
    </lineage>
</organism>
<dbReference type="GO" id="GO:0032259">
    <property type="term" value="P:methylation"/>
    <property type="evidence" value="ECO:0007669"/>
    <property type="project" value="UniProtKB-KW"/>
</dbReference>
<keyword evidence="3" id="KW-1185">Reference proteome</keyword>
<name>A0A437H1T4_9SPHN</name>
<evidence type="ECO:0000313" key="3">
    <source>
        <dbReference type="Proteomes" id="UP000283003"/>
    </source>
</evidence>
<feature type="signal peptide" evidence="1">
    <location>
        <begin position="1"/>
        <end position="23"/>
    </location>
</feature>
<evidence type="ECO:0000256" key="1">
    <source>
        <dbReference type="SAM" id="SignalP"/>
    </source>
</evidence>
<dbReference type="Proteomes" id="UP000283003">
    <property type="component" value="Unassembled WGS sequence"/>
</dbReference>
<protein>
    <submittedName>
        <fullName evidence="2">Methyltransferase</fullName>
    </submittedName>
</protein>
<accession>A0A437H1T4</accession>
<keyword evidence="2" id="KW-0808">Transferase</keyword>
<dbReference type="PROSITE" id="PS51257">
    <property type="entry name" value="PROKAR_LIPOPROTEIN"/>
    <property type="match status" value="1"/>
</dbReference>
<evidence type="ECO:0000313" key="2">
    <source>
        <dbReference type="EMBL" id="RVQ69482.1"/>
    </source>
</evidence>
<dbReference type="EMBL" id="RXOL01000001">
    <property type="protein sequence ID" value="RVQ69482.1"/>
    <property type="molecule type" value="Genomic_DNA"/>
</dbReference>
<comment type="caution">
    <text evidence="2">The sequence shown here is derived from an EMBL/GenBank/DDBJ whole genome shotgun (WGS) entry which is preliminary data.</text>
</comment>
<dbReference type="InterPro" id="IPR016980">
    <property type="entry name" value="S-AdoMet-dep_MeTrfase_Alr7345"/>
</dbReference>
<keyword evidence="2" id="KW-0489">Methyltransferase</keyword>
<dbReference type="OrthoDB" id="9342567at2"/>
<reference evidence="2 3" key="1">
    <citation type="submission" date="2018-12" db="EMBL/GenBank/DDBJ databases">
        <title>Croceicoccus ponticola sp. nov., a lipolytic bacterium isolated from seawater.</title>
        <authorList>
            <person name="Yoon J.-H."/>
        </authorList>
    </citation>
    <scope>NUCLEOTIDE SEQUENCE [LARGE SCALE GENOMIC DNA]</scope>
    <source>
        <strain evidence="2 3">GM-16</strain>
    </source>
</reference>
<dbReference type="PIRSF" id="PIRSF031679">
    <property type="entry name" value="Mtase_Alr7345_prd"/>
    <property type="match status" value="1"/>
</dbReference>
<feature type="chain" id="PRO_5019535049" evidence="1">
    <location>
        <begin position="24"/>
        <end position="279"/>
    </location>
</feature>
<dbReference type="GO" id="GO:0008168">
    <property type="term" value="F:methyltransferase activity"/>
    <property type="evidence" value="ECO:0007669"/>
    <property type="project" value="UniProtKB-KW"/>
</dbReference>
<keyword evidence="1" id="KW-0732">Signal</keyword>
<gene>
    <name evidence="2" type="ORF">EKN06_04745</name>
</gene>
<dbReference type="AlphaFoldDB" id="A0A437H1T4"/>
<dbReference type="InterPro" id="IPR029063">
    <property type="entry name" value="SAM-dependent_MTases_sf"/>
</dbReference>
<dbReference type="Gene3D" id="3.40.50.150">
    <property type="entry name" value="Vaccinia Virus protein VP39"/>
    <property type="match status" value="1"/>
</dbReference>
<sequence length="279" mass="29976">MKHFQCNCAQLFHAPLKSLALMATTASMMALTGCGAGPTDSTQMAKVARAEGADYGAIVADPSRSAADRADDAVRMPVAMLAFAQVHPGMAVLEMLPGGGYFTRLFAAATGDGGNVTLYVPDELMAKKWVPLQRAEELRVAMGNPTVLVAHYPLAGPVPDDMAERYDVVWTSRNYHDFHNIAGYDGKAYNAMVLDLLKPGGVYVVLDHAAPDGSGKAATDTTHRIDADLVRREVESAGFIYDGESPVLKNPADDRLSNVFDSAIKGRTDQFVLRFRKPG</sequence>